<dbReference type="OrthoDB" id="10252171at2759"/>
<dbReference type="GO" id="GO:0006289">
    <property type="term" value="P:nucleotide-excision repair"/>
    <property type="evidence" value="ECO:0007669"/>
    <property type="project" value="InterPro"/>
</dbReference>
<dbReference type="PRINTS" id="PR01839">
    <property type="entry name" value="RAD23PROTEIN"/>
</dbReference>
<dbReference type="GO" id="GO:0004672">
    <property type="term" value="F:protein kinase activity"/>
    <property type="evidence" value="ECO:0007669"/>
    <property type="project" value="InterPro"/>
</dbReference>
<feature type="domain" description="UBA" evidence="12">
    <location>
        <begin position="699"/>
        <end position="740"/>
    </location>
</feature>
<dbReference type="EMBL" id="LFJN01000006">
    <property type="protein sequence ID" value="KPI42673.1"/>
    <property type="molecule type" value="Genomic_DNA"/>
</dbReference>
<dbReference type="CDD" id="cd00180">
    <property type="entry name" value="PKc"/>
    <property type="match status" value="1"/>
</dbReference>
<dbReference type="GO" id="GO:0003684">
    <property type="term" value="F:damaged DNA binding"/>
    <property type="evidence" value="ECO:0007669"/>
    <property type="project" value="InterPro"/>
</dbReference>
<comment type="subunit">
    <text evidence="4">Component of the PAN1 actin cytoskeleton-regulatory complex.</text>
</comment>
<comment type="caution">
    <text evidence="15">The sequence shown here is derived from an EMBL/GenBank/DDBJ whole genome shotgun (WGS) entry which is preliminary data.</text>
</comment>
<comment type="function">
    <text evidence="9">Component of the PAN1 actin cytoskeleton-regulatory complex required for the internalization of endosomes during actin-coupled endocytosis. The complex links the site of endocytosis to the cell membrane-associated actin cytoskeleton. Mediates uptake of external molecules and vacuolar degradation of plasma membrane proteins. Plays a role in the proper organization of the cell membrane-associated actin cytoskeleton and promotes its destabilization.</text>
</comment>
<proteinExistence type="predicted"/>
<dbReference type="SUPFAM" id="SSF101238">
    <property type="entry name" value="XPC-binding domain"/>
    <property type="match status" value="1"/>
</dbReference>
<evidence type="ECO:0000313" key="15">
    <source>
        <dbReference type="EMBL" id="KPI42673.1"/>
    </source>
</evidence>
<keyword evidence="6" id="KW-0967">Endosome</keyword>
<evidence type="ECO:0000256" key="3">
    <source>
        <dbReference type="ARBA" id="ARBA00004413"/>
    </source>
</evidence>
<feature type="region of interest" description="Disordered" evidence="10">
    <location>
        <begin position="287"/>
        <end position="371"/>
    </location>
</feature>
<feature type="compositionally biased region" description="Acidic residues" evidence="10">
    <location>
        <begin position="303"/>
        <end position="313"/>
    </location>
</feature>
<dbReference type="Gene3D" id="1.10.10.540">
    <property type="entry name" value="XPC-binding domain"/>
    <property type="match status" value="1"/>
</dbReference>
<dbReference type="InterPro" id="IPR000261">
    <property type="entry name" value="EH_dom"/>
</dbReference>
<dbReference type="InterPro" id="IPR015940">
    <property type="entry name" value="UBA"/>
</dbReference>
<dbReference type="GO" id="GO:0043161">
    <property type="term" value="P:proteasome-mediated ubiquitin-dependent protein catabolic process"/>
    <property type="evidence" value="ECO:0007669"/>
    <property type="project" value="InterPro"/>
</dbReference>
<gene>
    <name evidence="15" type="ORF">AB675_1780</name>
</gene>
<dbReference type="SUPFAM" id="SSF47473">
    <property type="entry name" value="EF-hand"/>
    <property type="match status" value="1"/>
</dbReference>
<dbReference type="GO" id="GO:0005524">
    <property type="term" value="F:ATP binding"/>
    <property type="evidence" value="ECO:0007669"/>
    <property type="project" value="InterPro"/>
</dbReference>
<dbReference type="RefSeq" id="XP_018002636.1">
    <property type="nucleotide sequence ID" value="XM_018141697.1"/>
</dbReference>
<organism evidence="15 16">
    <name type="scientific">Cyphellophora attinorum</name>
    <dbReference type="NCBI Taxonomy" id="1664694"/>
    <lineage>
        <taxon>Eukaryota</taxon>
        <taxon>Fungi</taxon>
        <taxon>Dikarya</taxon>
        <taxon>Ascomycota</taxon>
        <taxon>Pezizomycotina</taxon>
        <taxon>Eurotiomycetes</taxon>
        <taxon>Chaetothyriomycetidae</taxon>
        <taxon>Chaetothyriales</taxon>
        <taxon>Cyphellophoraceae</taxon>
        <taxon>Cyphellophora</taxon>
    </lineage>
</organism>
<reference evidence="15 16" key="1">
    <citation type="submission" date="2015-06" db="EMBL/GenBank/DDBJ databases">
        <title>Draft genome of the ant-associated black yeast Phialophora attae CBS 131958.</title>
        <authorList>
            <person name="Moreno L.F."/>
            <person name="Stielow B.J."/>
            <person name="de Hoog S."/>
            <person name="Vicente V.A."/>
            <person name="Weiss V.A."/>
            <person name="de Vries M."/>
            <person name="Cruz L.M."/>
            <person name="Souza E.M."/>
        </authorList>
    </citation>
    <scope>NUCLEOTIDE SEQUENCE [LARGE SCALE GENOMIC DNA]</scope>
    <source>
        <strain evidence="15 16">CBS 131958</strain>
    </source>
</reference>
<dbReference type="GO" id="GO:0003779">
    <property type="term" value="F:actin binding"/>
    <property type="evidence" value="ECO:0007669"/>
    <property type="project" value="UniProtKB-KW"/>
</dbReference>
<dbReference type="Pfam" id="PF12763">
    <property type="entry name" value="EH"/>
    <property type="match status" value="1"/>
</dbReference>
<dbReference type="CDD" id="cd14281">
    <property type="entry name" value="UBA2_Rad23_like"/>
    <property type="match status" value="1"/>
</dbReference>
<dbReference type="InterPro" id="IPR036353">
    <property type="entry name" value="XPC-bd_sf"/>
</dbReference>
<evidence type="ECO:0000256" key="9">
    <source>
        <dbReference type="ARBA" id="ARBA00025194"/>
    </source>
</evidence>
<dbReference type="InterPro" id="IPR011992">
    <property type="entry name" value="EF-hand-dom_pair"/>
</dbReference>
<keyword evidence="8" id="KW-0206">Cytoskeleton</keyword>
<dbReference type="PROSITE" id="PS50031">
    <property type="entry name" value="EH"/>
    <property type="match status" value="1"/>
</dbReference>
<dbReference type="InterPro" id="IPR002048">
    <property type="entry name" value="EF_hand_dom"/>
</dbReference>
<keyword evidence="5" id="KW-0254">Endocytosis</keyword>
<keyword evidence="16" id="KW-1185">Reference proteome</keyword>
<evidence type="ECO:0000259" key="11">
    <source>
        <dbReference type="PROSITE" id="PS50011"/>
    </source>
</evidence>
<dbReference type="Gene3D" id="1.10.8.10">
    <property type="entry name" value="DNA helicase RuvA subunit, C-terminal domain"/>
    <property type="match status" value="1"/>
</dbReference>
<dbReference type="InterPro" id="IPR004806">
    <property type="entry name" value="Rad23"/>
</dbReference>
<evidence type="ECO:0000259" key="13">
    <source>
        <dbReference type="PROSITE" id="PS50031"/>
    </source>
</evidence>
<dbReference type="PROSITE" id="PS50011">
    <property type="entry name" value="PROTEIN_KINASE_DOM"/>
    <property type="match status" value="1"/>
</dbReference>
<dbReference type="GO" id="GO:0010008">
    <property type="term" value="C:endosome membrane"/>
    <property type="evidence" value="ECO:0007669"/>
    <property type="project" value="UniProtKB-SubCell"/>
</dbReference>
<feature type="domain" description="EF-hand" evidence="14">
    <location>
        <begin position="942"/>
        <end position="977"/>
    </location>
</feature>
<dbReference type="Pfam" id="PF00627">
    <property type="entry name" value="UBA"/>
    <property type="match status" value="1"/>
</dbReference>
<dbReference type="InterPro" id="IPR000719">
    <property type="entry name" value="Prot_kinase_dom"/>
</dbReference>
<dbReference type="VEuPathDB" id="FungiDB:AB675_1780"/>
<dbReference type="Gene3D" id="1.10.510.10">
    <property type="entry name" value="Transferase(Phosphotransferase) domain 1"/>
    <property type="match status" value="1"/>
</dbReference>
<dbReference type="InterPro" id="IPR011009">
    <property type="entry name" value="Kinase-like_dom_sf"/>
</dbReference>
<evidence type="ECO:0000259" key="14">
    <source>
        <dbReference type="PROSITE" id="PS50222"/>
    </source>
</evidence>
<dbReference type="AlphaFoldDB" id="A0A0N1P0G2"/>
<evidence type="ECO:0000259" key="12">
    <source>
        <dbReference type="PROSITE" id="PS50030"/>
    </source>
</evidence>
<dbReference type="GeneID" id="28733577"/>
<dbReference type="STRING" id="1664694.A0A0N1P0G2"/>
<sequence>MEPARSDLVAHFRLDARVYDDHTIIVEPVRGKRNATKNVKWVKSDKRAFGRGGYGQVWREHEANNPDNVRAVKVLEKPEKCGDVQLEYQQELYALAALSKHHHYFAEFFGWWEDKHDVFLAMEYFPHRDLSNCISAPLPEAEVADITSQMLQALMILHDKIGITHRDLKPQKILVAEPGPQWWIKIGTGTIAFMAAEVLDEDDDDPYTNAVDIWAVGCIAYCLFTINILFQGKKMVRKYARDQSLLDPIWERLQERQVSAAAIELLKVMISPQATKRPSVADALESGWITSHTQPKGKATEASETEDSSDEEFISPFQMRSPFGSAPNTLSKTSTSTSYFNTSGTTKSEPKTTGMSSTASAPGNIYDASSTTKSEPMAATMGTPVASLPAGQYDHGPQPALQSLALRPLPPARVPNPQDQTGQAMPVTNTSSPGDAVDALTGIARQASTASRLSSKISSEALYHSPVSTGPGSGSVQPSTPPVKILEEVKSHSPVPDQIVRAHDSACNERCICAFCSACSWFRRPVSDKEDMLTKYRCLSSSCSVNQPICTACILSGDDGVTWCPKCGGSLAQRFDPVRQIMSEAERRSGAPPISHTINVPVRPTPIISVEAPPKPTQATSLSAVDMKFIRSSPQWLLFRKTVQQQPGMLEPILQQVGASNPLLARMVSRNREQFLQWLVEEGDSETSPSPEGQTIALTSEERDAIERLVRLGFERDLVIQAYFACDKSEELATSFLFEEHADNSSSATKSILRAPEPAPVDPSSKRLSFAPLSTHVGQDTRPERSRSPFLSSGISLAQDLAATSLCSKRCKCAICAKCAWNESTSTRRESVMYSCRRGCFGLEPVCNACLKDVNGTLVCPRCADVPAETYTRYSHQGAVSGEVPDVATVITQGLAGPAKLPSAITKDERRIYDELFRAWDAEKRGHITGAVAIRMMDQSGLNRADLETIWDLADPNNVGQLDMDQFAVAMHLIYRKLNGYTVPTRLPPELNLPSAPTLDNSSANAPMSPSGVKRGVATFPITDSHTCYDSCKNCNLIMAEEEDPILIPYLISDEPGKEYDPNSWKQTCSVTCKCTECGSCANKSPSNLRHYKCKRCQKPVCHRHMGTNSVYVCTDPVCQDKIMYPAKGNVFEDLSTRGSTDVWRRDLGRKRPEASKPCKNLGCYCDACRSCTAAQPSTYWCSTCVPEDAGIVDVEYKRGKMISKAKKKHHICKKCIRYAFKVQQQPACYDCNGVTFYRWWT</sequence>
<evidence type="ECO:0000256" key="8">
    <source>
        <dbReference type="ARBA" id="ARBA00023212"/>
    </source>
</evidence>
<dbReference type="SMART" id="SM00027">
    <property type="entry name" value="EH"/>
    <property type="match status" value="1"/>
</dbReference>
<dbReference type="Gene3D" id="1.10.238.10">
    <property type="entry name" value="EF-hand"/>
    <property type="match status" value="1"/>
</dbReference>
<dbReference type="GO" id="GO:0005509">
    <property type="term" value="F:calcium ion binding"/>
    <property type="evidence" value="ECO:0007669"/>
    <property type="project" value="InterPro"/>
</dbReference>
<accession>A0A0N1P0G2</accession>
<dbReference type="PANTHER" id="PTHR44167">
    <property type="entry name" value="OVARIAN-SPECIFIC SERINE/THREONINE-PROTEIN KINASE LOK-RELATED"/>
    <property type="match status" value="1"/>
</dbReference>
<evidence type="ECO:0000256" key="6">
    <source>
        <dbReference type="ARBA" id="ARBA00022753"/>
    </source>
</evidence>
<feature type="compositionally biased region" description="Polar residues" evidence="10">
    <location>
        <begin position="326"/>
        <end position="371"/>
    </location>
</feature>
<dbReference type="Pfam" id="PF09280">
    <property type="entry name" value="XPC-binding"/>
    <property type="match status" value="1"/>
</dbReference>
<dbReference type="SMART" id="SM00165">
    <property type="entry name" value="UBA"/>
    <property type="match status" value="1"/>
</dbReference>
<dbReference type="CDD" id="cd00052">
    <property type="entry name" value="EH"/>
    <property type="match status" value="1"/>
</dbReference>
<evidence type="ECO:0000256" key="1">
    <source>
        <dbReference type="ARBA" id="ARBA00004125"/>
    </source>
</evidence>
<comment type="subcellular location">
    <subcellularLocation>
        <location evidence="3">Cell membrane</location>
        <topology evidence="3">Peripheral membrane protein</topology>
        <orientation evidence="3">Cytoplasmic side</orientation>
    </subcellularLocation>
    <subcellularLocation>
        <location evidence="2">Cytoplasm</location>
        <location evidence="2">Cytoskeleton</location>
        <location evidence="2">Actin patch</location>
    </subcellularLocation>
    <subcellularLocation>
        <location evidence="1">Endosome membrane</location>
        <topology evidence="1">Peripheral membrane protein</topology>
        <orientation evidence="1">Cytoplasmic side</orientation>
    </subcellularLocation>
</comment>
<dbReference type="Proteomes" id="UP000038010">
    <property type="component" value="Unassembled WGS sequence"/>
</dbReference>
<keyword evidence="7" id="KW-0009">Actin-binding</keyword>
<evidence type="ECO:0000256" key="4">
    <source>
        <dbReference type="ARBA" id="ARBA00011159"/>
    </source>
</evidence>
<evidence type="ECO:0000256" key="2">
    <source>
        <dbReference type="ARBA" id="ARBA00004134"/>
    </source>
</evidence>
<dbReference type="SUPFAM" id="SSF46934">
    <property type="entry name" value="UBA-like"/>
    <property type="match status" value="1"/>
</dbReference>
<evidence type="ECO:0000256" key="5">
    <source>
        <dbReference type="ARBA" id="ARBA00022583"/>
    </source>
</evidence>
<keyword evidence="8" id="KW-0963">Cytoplasm</keyword>
<feature type="domain" description="EH" evidence="13">
    <location>
        <begin position="909"/>
        <end position="998"/>
    </location>
</feature>
<dbReference type="GO" id="GO:0030479">
    <property type="term" value="C:actin cortical patch"/>
    <property type="evidence" value="ECO:0007669"/>
    <property type="project" value="UniProtKB-SubCell"/>
</dbReference>
<dbReference type="GO" id="GO:0005886">
    <property type="term" value="C:plasma membrane"/>
    <property type="evidence" value="ECO:0007669"/>
    <property type="project" value="UniProtKB-SubCell"/>
</dbReference>
<evidence type="ECO:0000313" key="16">
    <source>
        <dbReference type="Proteomes" id="UP000038010"/>
    </source>
</evidence>
<evidence type="ECO:0000256" key="10">
    <source>
        <dbReference type="SAM" id="MobiDB-lite"/>
    </source>
</evidence>
<dbReference type="GO" id="GO:0006897">
    <property type="term" value="P:endocytosis"/>
    <property type="evidence" value="ECO:0007669"/>
    <property type="project" value="UniProtKB-KW"/>
</dbReference>
<feature type="region of interest" description="Disordered" evidence="10">
    <location>
        <begin position="748"/>
        <end position="789"/>
    </location>
</feature>
<dbReference type="PROSITE" id="PS50222">
    <property type="entry name" value="EF_HAND_2"/>
    <property type="match status" value="1"/>
</dbReference>
<dbReference type="PROSITE" id="PS50030">
    <property type="entry name" value="UBA"/>
    <property type="match status" value="1"/>
</dbReference>
<evidence type="ECO:0000256" key="7">
    <source>
        <dbReference type="ARBA" id="ARBA00023203"/>
    </source>
</evidence>
<name>A0A0N1P0G2_9EURO</name>
<protein>
    <submittedName>
        <fullName evidence="15">Actin cytoskeleton-regulatory complex protein pan1</fullName>
    </submittedName>
</protein>
<dbReference type="SUPFAM" id="SSF56112">
    <property type="entry name" value="Protein kinase-like (PK-like)"/>
    <property type="match status" value="1"/>
</dbReference>
<dbReference type="PANTHER" id="PTHR44167:SF24">
    <property type="entry name" value="SERINE_THREONINE-PROTEIN KINASE CHK2"/>
    <property type="match status" value="1"/>
</dbReference>
<dbReference type="Pfam" id="PF00069">
    <property type="entry name" value="Pkinase"/>
    <property type="match status" value="2"/>
</dbReference>
<feature type="domain" description="Protein kinase" evidence="11">
    <location>
        <begin position="43"/>
        <end position="289"/>
    </location>
</feature>
<dbReference type="FunFam" id="1.10.8.10:FF:000002">
    <property type="entry name" value="UV excision repair protein RAD23 homolog"/>
    <property type="match status" value="1"/>
</dbReference>
<dbReference type="InterPro" id="IPR009060">
    <property type="entry name" value="UBA-like_sf"/>
</dbReference>
<dbReference type="InterPro" id="IPR015360">
    <property type="entry name" value="XPC-bd"/>
</dbReference>